<protein>
    <submittedName>
        <fullName evidence="2">Uncharacterized protein</fullName>
    </submittedName>
</protein>
<proteinExistence type="predicted"/>
<feature type="region of interest" description="Disordered" evidence="1">
    <location>
        <begin position="91"/>
        <end position="118"/>
    </location>
</feature>
<accession>A0A9P6T5J9</accession>
<dbReference type="Proteomes" id="UP000886653">
    <property type="component" value="Unassembled WGS sequence"/>
</dbReference>
<evidence type="ECO:0000313" key="2">
    <source>
        <dbReference type="EMBL" id="KAG0139615.1"/>
    </source>
</evidence>
<comment type="caution">
    <text evidence="2">The sequence shown here is derived from an EMBL/GenBank/DDBJ whole genome shotgun (WGS) entry which is preliminary data.</text>
</comment>
<name>A0A9P6T5J9_9BASI</name>
<gene>
    <name evidence="2" type="ORF">CROQUDRAFT_666243</name>
</gene>
<reference evidence="2" key="1">
    <citation type="submission" date="2013-11" db="EMBL/GenBank/DDBJ databases">
        <title>Genome sequence of the fusiform rust pathogen reveals effectors for host alternation and coevolution with pine.</title>
        <authorList>
            <consortium name="DOE Joint Genome Institute"/>
            <person name="Smith K."/>
            <person name="Pendleton A."/>
            <person name="Kubisiak T."/>
            <person name="Anderson C."/>
            <person name="Salamov A."/>
            <person name="Aerts A."/>
            <person name="Riley R."/>
            <person name="Clum A."/>
            <person name="Lindquist E."/>
            <person name="Ence D."/>
            <person name="Campbell M."/>
            <person name="Kronenberg Z."/>
            <person name="Feau N."/>
            <person name="Dhillon B."/>
            <person name="Hamelin R."/>
            <person name="Burleigh J."/>
            <person name="Smith J."/>
            <person name="Yandell M."/>
            <person name="Nelson C."/>
            <person name="Grigoriev I."/>
            <person name="Davis J."/>
        </authorList>
    </citation>
    <scope>NUCLEOTIDE SEQUENCE</scope>
    <source>
        <strain evidence="2">G11</strain>
    </source>
</reference>
<dbReference type="AlphaFoldDB" id="A0A9P6T5J9"/>
<keyword evidence="3" id="KW-1185">Reference proteome</keyword>
<dbReference type="EMBL" id="MU167552">
    <property type="protein sequence ID" value="KAG0139615.1"/>
    <property type="molecule type" value="Genomic_DNA"/>
</dbReference>
<evidence type="ECO:0000313" key="3">
    <source>
        <dbReference type="Proteomes" id="UP000886653"/>
    </source>
</evidence>
<organism evidence="2 3">
    <name type="scientific">Cronartium quercuum f. sp. fusiforme G11</name>
    <dbReference type="NCBI Taxonomy" id="708437"/>
    <lineage>
        <taxon>Eukaryota</taxon>
        <taxon>Fungi</taxon>
        <taxon>Dikarya</taxon>
        <taxon>Basidiomycota</taxon>
        <taxon>Pucciniomycotina</taxon>
        <taxon>Pucciniomycetes</taxon>
        <taxon>Pucciniales</taxon>
        <taxon>Coleosporiaceae</taxon>
        <taxon>Cronartium</taxon>
    </lineage>
</organism>
<sequence length="118" mass="13739">MHYVTASSFLNPTSNKKVSQWSELDKLFHQVREQEKIHEGYGKLYFELVVQRDREWFTGNRTWAQIKSITTLPIPTRREILQLMGVAVFAEDDEEEAEEEMGGLAPDDEDEDMEGDDD</sequence>
<evidence type="ECO:0000256" key="1">
    <source>
        <dbReference type="SAM" id="MobiDB-lite"/>
    </source>
</evidence>